<accession>A0A2W5N7C7</accession>
<evidence type="ECO:0000259" key="1">
    <source>
        <dbReference type="SMART" id="SM00421"/>
    </source>
</evidence>
<sequence length="372" mass="40372">MLTSDELVRDIYEAGLTPELWPGVLSRIGALFDGEGATIIFYRDNAPAEFIFAPELEPAINVYLEEEWWRRDIHAQRVLESHMKSGDVIDDLAIVTPEEIETLPIYTDLFARVGLGWLMSHVMLPAEGVFVGLTVPRAKRKGPYRDSEIARLRRLGRHVEQALRVSLRTASLEAARRVLGAALDALDTGVYGLDAGRRLVMENETGRARFPDHFALVDGRVTTRDPEADPRFAAILAGAHRAEGLGWAPRTCLLDTPEGDRIVVSAAPLSDAGQARMGAPAAARTLVLTHRAASDRAVDPAVLRDVFGLSLGEARLASLIGAGQAVRQAAGQLGVTEGTARLVLKRVFRKLGVNRQAELVLRVSSLGRTGGA</sequence>
<dbReference type="InterPro" id="IPR036388">
    <property type="entry name" value="WH-like_DNA-bd_sf"/>
</dbReference>
<dbReference type="EMBL" id="QFPW01000007">
    <property type="protein sequence ID" value="PZQ49352.1"/>
    <property type="molecule type" value="Genomic_DNA"/>
</dbReference>
<comment type="caution">
    <text evidence="2">The sequence shown here is derived from an EMBL/GenBank/DDBJ whole genome shotgun (WGS) entry which is preliminary data.</text>
</comment>
<dbReference type="Proteomes" id="UP000249185">
    <property type="component" value="Unassembled WGS sequence"/>
</dbReference>
<dbReference type="InterPro" id="IPR016032">
    <property type="entry name" value="Sig_transdc_resp-reg_C-effctor"/>
</dbReference>
<name>A0A2W5N7C7_RHOSU</name>
<organism evidence="2 3">
    <name type="scientific">Rhodovulum sulfidophilum</name>
    <name type="common">Rhodobacter sulfidophilus</name>
    <dbReference type="NCBI Taxonomy" id="35806"/>
    <lineage>
        <taxon>Bacteria</taxon>
        <taxon>Pseudomonadati</taxon>
        <taxon>Pseudomonadota</taxon>
        <taxon>Alphaproteobacteria</taxon>
        <taxon>Rhodobacterales</taxon>
        <taxon>Paracoccaceae</taxon>
        <taxon>Rhodovulum</taxon>
    </lineage>
</organism>
<proteinExistence type="predicted"/>
<reference evidence="2 3" key="1">
    <citation type="submission" date="2017-08" db="EMBL/GenBank/DDBJ databases">
        <title>Infants hospitalized years apart are colonized by the same room-sourced microbial strains.</title>
        <authorList>
            <person name="Brooks B."/>
            <person name="Olm M.R."/>
            <person name="Firek B.A."/>
            <person name="Baker R."/>
            <person name="Thomas B.C."/>
            <person name="Morowitz M.J."/>
            <person name="Banfield J.F."/>
        </authorList>
    </citation>
    <scope>NUCLEOTIDE SEQUENCE [LARGE SCALE GENOMIC DNA]</scope>
    <source>
        <strain evidence="2">S2_005_002_R2_34</strain>
    </source>
</reference>
<dbReference type="AlphaFoldDB" id="A0A2W5N7C7"/>
<dbReference type="InterPro" id="IPR000792">
    <property type="entry name" value="Tscrpt_reg_LuxR_C"/>
</dbReference>
<dbReference type="GO" id="GO:0003677">
    <property type="term" value="F:DNA binding"/>
    <property type="evidence" value="ECO:0007669"/>
    <property type="project" value="InterPro"/>
</dbReference>
<dbReference type="SMART" id="SM00421">
    <property type="entry name" value="HTH_LUXR"/>
    <property type="match status" value="1"/>
</dbReference>
<protein>
    <recommendedName>
        <fullName evidence="1">HTH luxR-type domain-containing protein</fullName>
    </recommendedName>
</protein>
<dbReference type="GO" id="GO:0006355">
    <property type="term" value="P:regulation of DNA-templated transcription"/>
    <property type="evidence" value="ECO:0007669"/>
    <property type="project" value="InterPro"/>
</dbReference>
<dbReference type="Gene3D" id="1.10.10.10">
    <property type="entry name" value="Winged helix-like DNA-binding domain superfamily/Winged helix DNA-binding domain"/>
    <property type="match status" value="1"/>
</dbReference>
<dbReference type="SUPFAM" id="SSF46894">
    <property type="entry name" value="C-terminal effector domain of the bipartite response regulators"/>
    <property type="match status" value="1"/>
</dbReference>
<gene>
    <name evidence="2" type="ORF">DI556_10775</name>
</gene>
<evidence type="ECO:0000313" key="2">
    <source>
        <dbReference type="EMBL" id="PZQ49352.1"/>
    </source>
</evidence>
<feature type="domain" description="HTH luxR-type" evidence="1">
    <location>
        <begin position="306"/>
        <end position="363"/>
    </location>
</feature>
<evidence type="ECO:0000313" key="3">
    <source>
        <dbReference type="Proteomes" id="UP000249185"/>
    </source>
</evidence>